<name>A0ABU6AK02_9PSEU</name>
<evidence type="ECO:0000259" key="3">
    <source>
        <dbReference type="PROSITE" id="PS51677"/>
    </source>
</evidence>
<feature type="domain" description="NodB homology" evidence="3">
    <location>
        <begin position="1"/>
        <end position="146"/>
    </location>
</feature>
<keyword evidence="1" id="KW-0479">Metal-binding</keyword>
<evidence type="ECO:0000313" key="4">
    <source>
        <dbReference type="EMBL" id="MEB3371855.1"/>
    </source>
</evidence>
<organism evidence="4 5">
    <name type="scientific">Saccharopolyspora mangrovi</name>
    <dbReference type="NCBI Taxonomy" id="3082379"/>
    <lineage>
        <taxon>Bacteria</taxon>
        <taxon>Bacillati</taxon>
        <taxon>Actinomycetota</taxon>
        <taxon>Actinomycetes</taxon>
        <taxon>Pseudonocardiales</taxon>
        <taxon>Pseudonocardiaceae</taxon>
        <taxon>Saccharopolyspora</taxon>
    </lineage>
</organism>
<evidence type="ECO:0000256" key="2">
    <source>
        <dbReference type="ARBA" id="ARBA00022801"/>
    </source>
</evidence>
<dbReference type="EMBL" id="JAWLNX010000033">
    <property type="protein sequence ID" value="MEB3371855.1"/>
    <property type="molecule type" value="Genomic_DNA"/>
</dbReference>
<evidence type="ECO:0000313" key="5">
    <source>
        <dbReference type="Proteomes" id="UP001327093"/>
    </source>
</evidence>
<dbReference type="InterPro" id="IPR050248">
    <property type="entry name" value="Polysacc_deacetylase_ArnD"/>
</dbReference>
<reference evidence="4 5" key="1">
    <citation type="submission" date="2023-10" db="EMBL/GenBank/DDBJ databases">
        <title>Saccharopolyspora sp. nov., isolated from mangrove soil.</title>
        <authorList>
            <person name="Lu Y."/>
            <person name="Liu W."/>
        </authorList>
    </citation>
    <scope>NUCLEOTIDE SEQUENCE [LARGE SCALE GENOMIC DNA]</scope>
    <source>
        <strain evidence="4 5">S2-29</strain>
    </source>
</reference>
<dbReference type="PANTHER" id="PTHR10587:SF133">
    <property type="entry name" value="CHITIN DEACETYLASE 1-RELATED"/>
    <property type="match status" value="1"/>
</dbReference>
<sequence length="161" mass="17427">MRRWRHGRAAANPALVEAQVDAGMWVGNHSYSHPHMTELTPSEMDSEISRTQEAIAAAGGGTPDLFRPPYGETNALQAVEAAHGLTEILWDVDSQDWDNATVDQIVQANATLTDGQVILMHDWPPNTLEAIPRIAETLQAKGLCPGKISPRTGRAVSPNAE</sequence>
<keyword evidence="2" id="KW-0378">Hydrolase</keyword>
<gene>
    <name evidence="4" type="ORF">R4I43_31100</name>
</gene>
<dbReference type="SUPFAM" id="SSF88713">
    <property type="entry name" value="Glycoside hydrolase/deacetylase"/>
    <property type="match status" value="1"/>
</dbReference>
<dbReference type="InterPro" id="IPR002509">
    <property type="entry name" value="NODB_dom"/>
</dbReference>
<evidence type="ECO:0000256" key="1">
    <source>
        <dbReference type="ARBA" id="ARBA00022723"/>
    </source>
</evidence>
<dbReference type="InterPro" id="IPR011330">
    <property type="entry name" value="Glyco_hydro/deAcase_b/a-brl"/>
</dbReference>
<dbReference type="Pfam" id="PF01522">
    <property type="entry name" value="Polysacc_deac_1"/>
    <property type="match status" value="1"/>
</dbReference>
<dbReference type="RefSeq" id="WP_324269280.1">
    <property type="nucleotide sequence ID" value="NZ_JAWLNX010000033.1"/>
</dbReference>
<keyword evidence="5" id="KW-1185">Reference proteome</keyword>
<protein>
    <submittedName>
        <fullName evidence="4">Polysaccharide deacetylase family protein</fullName>
    </submittedName>
</protein>
<dbReference type="PROSITE" id="PS51677">
    <property type="entry name" value="NODB"/>
    <property type="match status" value="1"/>
</dbReference>
<proteinExistence type="predicted"/>
<dbReference type="PANTHER" id="PTHR10587">
    <property type="entry name" value="GLYCOSYL TRANSFERASE-RELATED"/>
    <property type="match status" value="1"/>
</dbReference>
<comment type="caution">
    <text evidence="4">The sequence shown here is derived from an EMBL/GenBank/DDBJ whole genome shotgun (WGS) entry which is preliminary data.</text>
</comment>
<accession>A0ABU6AK02</accession>
<dbReference type="Proteomes" id="UP001327093">
    <property type="component" value="Unassembled WGS sequence"/>
</dbReference>
<dbReference type="Gene3D" id="3.20.20.370">
    <property type="entry name" value="Glycoside hydrolase/deacetylase"/>
    <property type="match status" value="1"/>
</dbReference>